<evidence type="ECO:0000256" key="1">
    <source>
        <dbReference type="ARBA" id="ARBA00004141"/>
    </source>
</evidence>
<keyword evidence="2 5" id="KW-0812">Transmembrane</keyword>
<dbReference type="PANTHER" id="PTHR33514:SF13">
    <property type="entry name" value="PROTEIN ABCI12, CHLOROPLASTIC"/>
    <property type="match status" value="1"/>
</dbReference>
<evidence type="ECO:0000256" key="2">
    <source>
        <dbReference type="ARBA" id="ARBA00022692"/>
    </source>
</evidence>
<dbReference type="STRING" id="178339.BH719_06930"/>
<gene>
    <name evidence="6" type="ORF">BH719_06930</name>
</gene>
<dbReference type="RefSeq" id="WP_009744100.1">
    <property type="nucleotide sequence ID" value="NZ_CP017298.1"/>
</dbReference>
<evidence type="ECO:0000256" key="4">
    <source>
        <dbReference type="ARBA" id="ARBA00023136"/>
    </source>
</evidence>
<comment type="subcellular location">
    <subcellularLocation>
        <location evidence="1">Membrane</location>
        <topology evidence="1">Multi-pass membrane protein</topology>
    </subcellularLocation>
</comment>
<keyword evidence="7" id="KW-1185">Reference proteome</keyword>
<sequence length="256" mass="26953">MSERRKPRRSAGFTLPRALPWPSFLSRVWPGTLIVCWTALTTFVITIPTWATLGAVAAVLVAATALLRVPAGALPRPPVWLWSGFIGGCAGAWLGEGVEVFLRASSVALIVVWGSSLLLWAVPTAAMAGALRVFLAPLRLVGAPVDEWALIMGEALRGMPMLRDQAGAVMDTVRLRLGDEMASMSMRGYARLAIDVVTASLSAASRGAAETGRAMSMRGGLRPPVGERVSLGWRDLVAALVCAAAVSAIVAAKILL</sequence>
<keyword evidence="4 5" id="KW-0472">Membrane</keyword>
<feature type="transmembrane region" description="Helical" evidence="5">
    <location>
        <begin position="79"/>
        <end position="95"/>
    </location>
</feature>
<evidence type="ECO:0000313" key="7">
    <source>
        <dbReference type="Proteomes" id="UP000095214"/>
    </source>
</evidence>
<dbReference type="Pfam" id="PF02361">
    <property type="entry name" value="CbiQ"/>
    <property type="match status" value="1"/>
</dbReference>
<keyword evidence="3 5" id="KW-1133">Transmembrane helix</keyword>
<dbReference type="InterPro" id="IPR003339">
    <property type="entry name" value="ABC/ECF_trnsptr_transmembrane"/>
</dbReference>
<feature type="transmembrane region" description="Helical" evidence="5">
    <location>
        <begin position="101"/>
        <end position="122"/>
    </location>
</feature>
<evidence type="ECO:0000313" key="6">
    <source>
        <dbReference type="EMBL" id="AOS47612.1"/>
    </source>
</evidence>
<organism evidence="6 7">
    <name type="scientific">Pauljensenia hongkongensis</name>
    <dbReference type="NCBI Taxonomy" id="178339"/>
    <lineage>
        <taxon>Bacteria</taxon>
        <taxon>Bacillati</taxon>
        <taxon>Actinomycetota</taxon>
        <taxon>Actinomycetes</taxon>
        <taxon>Actinomycetales</taxon>
        <taxon>Actinomycetaceae</taxon>
        <taxon>Pauljensenia</taxon>
    </lineage>
</organism>
<dbReference type="KEGG" id="phon:BH719_06930"/>
<dbReference type="Proteomes" id="UP000095214">
    <property type="component" value="Chromosome"/>
</dbReference>
<dbReference type="EMBL" id="CP017298">
    <property type="protein sequence ID" value="AOS47612.1"/>
    <property type="molecule type" value="Genomic_DNA"/>
</dbReference>
<evidence type="ECO:0000256" key="3">
    <source>
        <dbReference type="ARBA" id="ARBA00022989"/>
    </source>
</evidence>
<dbReference type="AlphaFoldDB" id="A0A1D8B3A8"/>
<dbReference type="GO" id="GO:0005886">
    <property type="term" value="C:plasma membrane"/>
    <property type="evidence" value="ECO:0007669"/>
    <property type="project" value="TreeGrafter"/>
</dbReference>
<dbReference type="OrthoDB" id="4640601at2"/>
<accession>A0A1D8B3A8</accession>
<reference evidence="6 7" key="1">
    <citation type="submission" date="2016-09" db="EMBL/GenBank/DDBJ databases">
        <title>Complete genome sequence of Actinomyces hongkongensis HKU8.</title>
        <authorList>
            <person name="Gao Y.-X."/>
            <person name="Zhou Y.-Y."/>
            <person name="Xie Y."/>
            <person name="Wang M."/>
            <person name="Wang S.-J."/>
            <person name="Shen S.-G."/>
        </authorList>
    </citation>
    <scope>NUCLEOTIDE SEQUENCE [LARGE SCALE GENOMIC DNA]</scope>
    <source>
        <strain evidence="6 7">HKU8</strain>
    </source>
</reference>
<protein>
    <submittedName>
        <fullName evidence="6">Cobalt transporter</fullName>
    </submittedName>
</protein>
<dbReference type="PANTHER" id="PTHR33514">
    <property type="entry name" value="PROTEIN ABCI12, CHLOROPLASTIC"/>
    <property type="match status" value="1"/>
</dbReference>
<evidence type="ECO:0000256" key="5">
    <source>
        <dbReference type="SAM" id="Phobius"/>
    </source>
</evidence>
<name>A0A1D8B3A8_9ACTO</name>
<proteinExistence type="predicted"/>
<feature type="transmembrane region" description="Helical" evidence="5">
    <location>
        <begin position="50"/>
        <end position="67"/>
    </location>
</feature>